<dbReference type="PANTHER" id="PTHR43153:SF1">
    <property type="entry name" value="ELECTRON TRANSFER FLAVOPROTEIN SUBUNIT ALPHA, MITOCHONDRIAL"/>
    <property type="match status" value="1"/>
</dbReference>
<dbReference type="EMBL" id="CADCWF010000314">
    <property type="protein sequence ID" value="CAA9577494.1"/>
    <property type="molecule type" value="Genomic_DNA"/>
</dbReference>
<evidence type="ECO:0000256" key="7">
    <source>
        <dbReference type="ARBA" id="ARBA00068674"/>
    </source>
</evidence>
<comment type="function">
    <text evidence="6">The electron transfer flavoprotein serves as a specific electron acceptor for other dehydrogenases. It transfers the electrons to the main respiratory chain via ETF-ubiquinone oxidoreductase (ETF dehydrogenase).</text>
</comment>
<evidence type="ECO:0000256" key="5">
    <source>
        <dbReference type="ARBA" id="ARBA00022982"/>
    </source>
</evidence>
<feature type="binding site" evidence="9">
    <location>
        <begin position="244"/>
        <end position="245"/>
    </location>
    <ligand>
        <name>FAD</name>
        <dbReference type="ChEBI" id="CHEBI:57692"/>
    </ligand>
</feature>
<dbReference type="SUPFAM" id="SSF52467">
    <property type="entry name" value="DHS-like NAD/FAD-binding domain"/>
    <property type="match status" value="1"/>
</dbReference>
<dbReference type="InterPro" id="IPR014730">
    <property type="entry name" value="ETF_a/b_N"/>
</dbReference>
<feature type="binding site" evidence="9">
    <location>
        <begin position="275"/>
        <end position="282"/>
    </location>
    <ligand>
        <name>FAD</name>
        <dbReference type="ChEBI" id="CHEBI:57692"/>
    </ligand>
</feature>
<proteinExistence type="inferred from homology"/>
<accession>A0A6J4VM37</accession>
<protein>
    <recommendedName>
        <fullName evidence="7">Electron transfer flavoprotein subunit alpha</fullName>
    </recommendedName>
    <alternativeName>
        <fullName evidence="8">Electron transfer flavoprotein large subunit</fullName>
    </alternativeName>
</protein>
<dbReference type="PROSITE" id="PS00696">
    <property type="entry name" value="ETF_ALPHA"/>
    <property type="match status" value="1"/>
</dbReference>
<dbReference type="InterPro" id="IPR001308">
    <property type="entry name" value="ETF_a/FixB"/>
</dbReference>
<dbReference type="Gene3D" id="3.40.50.1220">
    <property type="entry name" value="TPP-binding domain"/>
    <property type="match status" value="1"/>
</dbReference>
<dbReference type="SMART" id="SM00893">
    <property type="entry name" value="ETF"/>
    <property type="match status" value="1"/>
</dbReference>
<name>A0A6J4VM37_9BACT</name>
<evidence type="ECO:0000256" key="3">
    <source>
        <dbReference type="ARBA" id="ARBA00022630"/>
    </source>
</evidence>
<organism evidence="11">
    <name type="scientific">uncultured Thermomicrobiales bacterium</name>
    <dbReference type="NCBI Taxonomy" id="1645740"/>
    <lineage>
        <taxon>Bacteria</taxon>
        <taxon>Pseudomonadati</taxon>
        <taxon>Thermomicrobiota</taxon>
        <taxon>Thermomicrobia</taxon>
        <taxon>Thermomicrobiales</taxon>
        <taxon>environmental samples</taxon>
    </lineage>
</organism>
<reference evidence="11" key="1">
    <citation type="submission" date="2020-02" db="EMBL/GenBank/DDBJ databases">
        <authorList>
            <person name="Meier V. D."/>
        </authorList>
    </citation>
    <scope>NUCLEOTIDE SEQUENCE</scope>
    <source>
        <strain evidence="11">AVDCRST_MAG59</strain>
    </source>
</reference>
<evidence type="ECO:0000259" key="10">
    <source>
        <dbReference type="SMART" id="SM00893"/>
    </source>
</evidence>
<dbReference type="PANTHER" id="PTHR43153">
    <property type="entry name" value="ELECTRON TRANSFER FLAVOPROTEIN ALPHA"/>
    <property type="match status" value="1"/>
</dbReference>
<evidence type="ECO:0000256" key="1">
    <source>
        <dbReference type="ARBA" id="ARBA00005817"/>
    </source>
</evidence>
<evidence type="ECO:0000313" key="11">
    <source>
        <dbReference type="EMBL" id="CAA9577494.1"/>
    </source>
</evidence>
<feature type="binding site" evidence="9">
    <location>
        <position position="219"/>
    </location>
    <ligand>
        <name>FAD</name>
        <dbReference type="ChEBI" id="CHEBI:57692"/>
    </ligand>
</feature>
<feature type="binding site" evidence="9">
    <location>
        <position position="296"/>
    </location>
    <ligand>
        <name>FAD</name>
        <dbReference type="ChEBI" id="CHEBI:57692"/>
    </ligand>
</feature>
<evidence type="ECO:0000256" key="9">
    <source>
        <dbReference type="PIRSR" id="PIRSR000089-1"/>
    </source>
</evidence>
<keyword evidence="3" id="KW-0285">Flavoprotein</keyword>
<evidence type="ECO:0000256" key="6">
    <source>
        <dbReference type="ARBA" id="ARBA00025649"/>
    </source>
</evidence>
<gene>
    <name evidence="11" type="ORF">AVDCRST_MAG59-4302</name>
</gene>
<keyword evidence="2" id="KW-0813">Transport</keyword>
<dbReference type="Pfam" id="PF01012">
    <property type="entry name" value="ETF"/>
    <property type="match status" value="1"/>
</dbReference>
<feature type="domain" description="Electron transfer flavoprotein alpha/beta-subunit N-terminal" evidence="10">
    <location>
        <begin position="9"/>
        <end position="195"/>
    </location>
</feature>
<dbReference type="GO" id="GO:0050660">
    <property type="term" value="F:flavin adenine dinucleotide binding"/>
    <property type="evidence" value="ECO:0007669"/>
    <property type="project" value="InterPro"/>
</dbReference>
<dbReference type="Pfam" id="PF00766">
    <property type="entry name" value="ETF_alpha"/>
    <property type="match status" value="1"/>
</dbReference>
<dbReference type="SUPFAM" id="SSF52402">
    <property type="entry name" value="Adenine nucleotide alpha hydrolases-like"/>
    <property type="match status" value="1"/>
</dbReference>
<keyword evidence="4 9" id="KW-0274">FAD</keyword>
<feature type="binding site" evidence="9">
    <location>
        <begin position="258"/>
        <end position="262"/>
    </location>
    <ligand>
        <name>FAD</name>
        <dbReference type="ChEBI" id="CHEBI:57692"/>
    </ligand>
</feature>
<evidence type="ECO:0000256" key="4">
    <source>
        <dbReference type="ARBA" id="ARBA00022827"/>
    </source>
</evidence>
<dbReference type="FunFam" id="3.40.50.1220:FF:000001">
    <property type="entry name" value="Electron transfer flavoprotein, alpha subunit"/>
    <property type="match status" value="1"/>
</dbReference>
<comment type="cofactor">
    <cofactor evidence="9">
        <name>FAD</name>
        <dbReference type="ChEBI" id="CHEBI:57692"/>
    </cofactor>
    <text evidence="9">Binds 1 FAD per dimer.</text>
</comment>
<dbReference type="Gene3D" id="3.40.50.620">
    <property type="entry name" value="HUPs"/>
    <property type="match status" value="1"/>
</dbReference>
<dbReference type="InterPro" id="IPR018206">
    <property type="entry name" value="ETF_asu_C_CS"/>
</dbReference>
<evidence type="ECO:0000256" key="2">
    <source>
        <dbReference type="ARBA" id="ARBA00022448"/>
    </source>
</evidence>
<dbReference type="AlphaFoldDB" id="A0A6J4VM37"/>
<dbReference type="PIRSF" id="PIRSF000089">
    <property type="entry name" value="Electra_flavoP_a"/>
    <property type="match status" value="1"/>
</dbReference>
<dbReference type="InterPro" id="IPR014729">
    <property type="entry name" value="Rossmann-like_a/b/a_fold"/>
</dbReference>
<dbReference type="GO" id="GO:0033539">
    <property type="term" value="P:fatty acid beta-oxidation using acyl-CoA dehydrogenase"/>
    <property type="evidence" value="ECO:0007669"/>
    <property type="project" value="TreeGrafter"/>
</dbReference>
<dbReference type="GO" id="GO:0009055">
    <property type="term" value="F:electron transfer activity"/>
    <property type="evidence" value="ECO:0007669"/>
    <property type="project" value="InterPro"/>
</dbReference>
<evidence type="ECO:0000256" key="8">
    <source>
        <dbReference type="ARBA" id="ARBA00079299"/>
    </source>
</evidence>
<keyword evidence="5" id="KW-0249">Electron transport</keyword>
<dbReference type="InterPro" id="IPR014731">
    <property type="entry name" value="ETF_asu_C"/>
</dbReference>
<sequence>MTDASTGGVLIVAEIAATGEMRPSSLELVTAGRQLAEATGGALTALVLGAAPEEAGRALQAAGVDRVLLVGDDRLGSPSAEATATAAVAAIRAVDPVVVLLTGTTAGRDAAPKVAARLAAPLAADCVGLRFDNGSLVATRAVMGGRAQTEVRLQGQPQMVTVRSGSFARPEADVGKGTIEPFPVEFGPADFAVVVEETTSKGGGATRLDTSEVVVSGGRGLKEPANFGLVEELAAALGGAVGATRAVVDAGWRPHHEQIGQTGRTVAPKLYVAVGISGAVQHNVGMQGSTSIVAINRDPDAPIFKVAQFGIVGDLFEILPALTAEIAATRG</sequence>
<dbReference type="InterPro" id="IPR029035">
    <property type="entry name" value="DHS-like_NAD/FAD-binding_dom"/>
</dbReference>
<comment type="similarity">
    <text evidence="1">Belongs to the ETF alpha-subunit/FixB family.</text>
</comment>